<accession>A0ABP1QA13</accession>
<evidence type="ECO:0000256" key="1">
    <source>
        <dbReference type="ARBA" id="ARBA00004123"/>
    </source>
</evidence>
<dbReference type="Proteomes" id="UP001642540">
    <property type="component" value="Unassembled WGS sequence"/>
</dbReference>
<keyword evidence="5" id="KW-0539">Nucleus</keyword>
<evidence type="ECO:0000256" key="3">
    <source>
        <dbReference type="ARBA" id="ARBA00021704"/>
    </source>
</evidence>
<evidence type="ECO:0000256" key="2">
    <source>
        <dbReference type="ARBA" id="ARBA00008320"/>
    </source>
</evidence>
<feature type="compositionally biased region" description="Polar residues" evidence="7">
    <location>
        <begin position="1"/>
        <end position="22"/>
    </location>
</feature>
<keyword evidence="9" id="KW-1185">Reference proteome</keyword>
<dbReference type="EMBL" id="CAXLJM020000024">
    <property type="protein sequence ID" value="CAL8090341.1"/>
    <property type="molecule type" value="Genomic_DNA"/>
</dbReference>
<gene>
    <name evidence="8" type="ORF">ODALV1_LOCUS7612</name>
</gene>
<evidence type="ECO:0000313" key="9">
    <source>
        <dbReference type="Proteomes" id="UP001642540"/>
    </source>
</evidence>
<organism evidence="8 9">
    <name type="scientific">Orchesella dallaii</name>
    <dbReference type="NCBI Taxonomy" id="48710"/>
    <lineage>
        <taxon>Eukaryota</taxon>
        <taxon>Metazoa</taxon>
        <taxon>Ecdysozoa</taxon>
        <taxon>Arthropoda</taxon>
        <taxon>Hexapoda</taxon>
        <taxon>Collembola</taxon>
        <taxon>Entomobryomorpha</taxon>
        <taxon>Entomobryoidea</taxon>
        <taxon>Orchesellidae</taxon>
        <taxon>Orchesellinae</taxon>
        <taxon>Orchesella</taxon>
    </lineage>
</organism>
<evidence type="ECO:0000256" key="6">
    <source>
        <dbReference type="ARBA" id="ARBA00032319"/>
    </source>
</evidence>
<evidence type="ECO:0000256" key="4">
    <source>
        <dbReference type="ARBA" id="ARBA00022694"/>
    </source>
</evidence>
<evidence type="ECO:0000313" key="8">
    <source>
        <dbReference type="EMBL" id="CAL8090341.1"/>
    </source>
</evidence>
<comment type="subcellular location">
    <subcellularLocation>
        <location evidence="1">Nucleus</location>
    </subcellularLocation>
</comment>
<dbReference type="Pfam" id="PF04189">
    <property type="entry name" value="Gcd10p"/>
    <property type="match status" value="1"/>
</dbReference>
<comment type="similarity">
    <text evidence="2">Belongs to the TRM6/GCD10 family.</text>
</comment>
<feature type="region of interest" description="Disordered" evidence="7">
    <location>
        <begin position="338"/>
        <end position="400"/>
    </location>
</feature>
<comment type="caution">
    <text evidence="8">The sequence shown here is derived from an EMBL/GenBank/DDBJ whole genome shotgun (WGS) entry which is preliminary data.</text>
</comment>
<dbReference type="PANTHER" id="PTHR12945:SF0">
    <property type="entry name" value="TRNA (ADENINE(58)-N(1))-METHYLTRANSFERASE NON-CATALYTIC SUBUNIT TRM6"/>
    <property type="match status" value="1"/>
</dbReference>
<sequence length="510" mass="56750">MEISETKTSNSSGNAVVTSSTPGGLPGADEDGICDGKYVVVERGDQQRIILFKSNQTITFGKGSTQQDILLKGASGTSFLNAFKASPAPPEVIASHKPFKDNSKPWKKSNKARPQNLFVLERSAEPIVKSINEFYQLPDTISSGTDNRNIHDDNSSQAMKKHDIISLREQGVSSKEILDTIITSSKSFNQKTEFAQEKYLKKKEKIYGDVLVFRKPSISILSDYYFKRDPVKILGLRPDTLSQLLSYANIHAHGKYLIFENCCGLIVAAVLNRLGGYGAALHCHIGSNPQRQALVCMNFTEEDLKPMMNLDMLYLLRGSGSNLSVEKGDADVIQDENITTGEETESLEEPQAKKQKLESGAGAESDPDDDKNGKDSCNENEQSEMEEETTFVTSRKLRASNNREDNETSLAFFNETEFDGLIICGKEHPLTLLQRLLPRLALSTPFVIYCQHPEPLMDCYVWVKEKGIGANVYLVDNWFRNIQVETERTHPEINMSPSGGYLLFGTYIGT</sequence>
<name>A0ABP1QA13_9HEXA</name>
<dbReference type="InterPro" id="IPR017423">
    <property type="entry name" value="TRM6"/>
</dbReference>
<evidence type="ECO:0000256" key="5">
    <source>
        <dbReference type="ARBA" id="ARBA00023242"/>
    </source>
</evidence>
<protein>
    <recommendedName>
        <fullName evidence="3">tRNA (adenine(58)-N(1))-methyltransferase non-catalytic subunit TRM6</fullName>
    </recommendedName>
    <alternativeName>
        <fullName evidence="6">tRNA(m1A58)-methyltransferase subunit TRM6</fullName>
    </alternativeName>
</protein>
<keyword evidence="4" id="KW-0819">tRNA processing</keyword>
<reference evidence="8 9" key="1">
    <citation type="submission" date="2024-08" db="EMBL/GenBank/DDBJ databases">
        <authorList>
            <person name="Cucini C."/>
            <person name="Frati F."/>
        </authorList>
    </citation>
    <scope>NUCLEOTIDE SEQUENCE [LARGE SCALE GENOMIC DNA]</scope>
</reference>
<feature type="region of interest" description="Disordered" evidence="7">
    <location>
        <begin position="1"/>
        <end position="29"/>
    </location>
</feature>
<evidence type="ECO:0000256" key="7">
    <source>
        <dbReference type="SAM" id="MobiDB-lite"/>
    </source>
</evidence>
<dbReference type="PANTHER" id="PTHR12945">
    <property type="entry name" value="TRANSLATION INITIATION FACTOR EIF3-RELATED"/>
    <property type="match status" value="1"/>
</dbReference>
<proteinExistence type="inferred from homology"/>